<feature type="domain" description="NR LBD" evidence="10">
    <location>
        <begin position="105"/>
        <end position="327"/>
    </location>
</feature>
<dbReference type="GO" id="GO:0030154">
    <property type="term" value="P:cell differentiation"/>
    <property type="evidence" value="ECO:0007669"/>
    <property type="project" value="TreeGrafter"/>
</dbReference>
<dbReference type="PANTHER" id="PTHR24082">
    <property type="entry name" value="NUCLEAR HORMONE RECEPTOR"/>
    <property type="match status" value="1"/>
</dbReference>
<dbReference type="CDD" id="cd06916">
    <property type="entry name" value="NR_DBD_like"/>
    <property type="match status" value="1"/>
</dbReference>
<dbReference type="Gene3D" id="3.30.50.10">
    <property type="entry name" value="Erythroid Transcription Factor GATA-1, subunit A"/>
    <property type="match status" value="1"/>
</dbReference>
<evidence type="ECO:0000256" key="1">
    <source>
        <dbReference type="ARBA" id="ARBA00022723"/>
    </source>
</evidence>
<evidence type="ECO:0000259" key="9">
    <source>
        <dbReference type="PROSITE" id="PS51030"/>
    </source>
</evidence>
<evidence type="ECO:0000256" key="6">
    <source>
        <dbReference type="ARBA" id="ARBA00023163"/>
    </source>
</evidence>
<sequence>MLTDSLGYHICRVCGDKASGFHYGVFCCEGCKGFFFRSVRANKRYQYCKRSEQCLVLRSSRNGCKFCRMQRCLEVGMSYESVKMGRCRKTDLSTRKQMLTQVADAQDELILSVYSAYMKATEQLNQSNSNDTHSVKVIEAEAVEHTLYNDYLPSIVRFVALFAREQPIFRKLSTDSQKILVKSAIIEMVLLLDAPNFDLQDNVIIHKRRGFSVKTSCAGVFGKLLADCHMFFQRLLSIGLIPVELSLLIALSIFSSDRLSGQASQDQLCMNETEDCLLMALKCQLLMNHGRHINILPSVIEVLCVIRGLTTVYYDELMSCHVAGQLS</sequence>
<feature type="domain" description="Nuclear receptor" evidence="9">
    <location>
        <begin position="8"/>
        <end position="84"/>
    </location>
</feature>
<dbReference type="Pfam" id="PF00105">
    <property type="entry name" value="zf-C4"/>
    <property type="match status" value="1"/>
</dbReference>
<keyword evidence="1" id="KW-0479">Metal-binding</keyword>
<proteinExistence type="evidence at transcript level"/>
<dbReference type="GO" id="GO:0000978">
    <property type="term" value="F:RNA polymerase II cis-regulatory region sequence-specific DNA binding"/>
    <property type="evidence" value="ECO:0007669"/>
    <property type="project" value="TreeGrafter"/>
</dbReference>
<dbReference type="SMART" id="SM00399">
    <property type="entry name" value="ZnF_C4"/>
    <property type="match status" value="1"/>
</dbReference>
<dbReference type="GO" id="GO:0004879">
    <property type="term" value="F:nuclear receptor activity"/>
    <property type="evidence" value="ECO:0007669"/>
    <property type="project" value="TreeGrafter"/>
</dbReference>
<dbReference type="InterPro" id="IPR000536">
    <property type="entry name" value="Nucl_hrmn_rcpt_lig-bd"/>
</dbReference>
<name>A0A7T1L5G0_SINCO</name>
<evidence type="ECO:0000313" key="11">
    <source>
        <dbReference type="EMBL" id="QPO24038.1"/>
    </source>
</evidence>
<dbReference type="PROSITE" id="PS00031">
    <property type="entry name" value="NUCLEAR_REC_DBD_1"/>
    <property type="match status" value="1"/>
</dbReference>
<evidence type="ECO:0000256" key="2">
    <source>
        <dbReference type="ARBA" id="ARBA00022771"/>
    </source>
</evidence>
<dbReference type="SUPFAM" id="SSF48508">
    <property type="entry name" value="Nuclear receptor ligand-binding domain"/>
    <property type="match status" value="1"/>
</dbReference>
<keyword evidence="6" id="KW-0804">Transcription</keyword>
<evidence type="ECO:0000256" key="8">
    <source>
        <dbReference type="ARBA" id="ARBA00023242"/>
    </source>
</evidence>
<evidence type="ECO:0000256" key="4">
    <source>
        <dbReference type="ARBA" id="ARBA00023015"/>
    </source>
</evidence>
<dbReference type="EMBL" id="MW048583">
    <property type="protein sequence ID" value="QPO24038.1"/>
    <property type="molecule type" value="mRNA"/>
</dbReference>
<evidence type="ECO:0000256" key="3">
    <source>
        <dbReference type="ARBA" id="ARBA00022833"/>
    </source>
</evidence>
<keyword evidence="7 11" id="KW-0675">Receptor</keyword>
<dbReference type="InterPro" id="IPR013088">
    <property type="entry name" value="Znf_NHR/GATA"/>
</dbReference>
<dbReference type="PROSITE" id="PS51843">
    <property type="entry name" value="NR_LBD"/>
    <property type="match status" value="1"/>
</dbReference>
<dbReference type="GO" id="GO:0008270">
    <property type="term" value="F:zinc ion binding"/>
    <property type="evidence" value="ECO:0007669"/>
    <property type="project" value="UniProtKB-KW"/>
</dbReference>
<dbReference type="SUPFAM" id="SSF57716">
    <property type="entry name" value="Glucocorticoid receptor-like (DNA-binding domain)"/>
    <property type="match status" value="1"/>
</dbReference>
<dbReference type="GO" id="GO:0009755">
    <property type="term" value="P:hormone-mediated signaling pathway"/>
    <property type="evidence" value="ECO:0007669"/>
    <property type="project" value="TreeGrafter"/>
</dbReference>
<keyword evidence="3" id="KW-0862">Zinc</keyword>
<dbReference type="PRINTS" id="PR00047">
    <property type="entry name" value="STROIDFINGER"/>
</dbReference>
<keyword evidence="8" id="KW-0539">Nucleus</keyword>
<evidence type="ECO:0000259" key="10">
    <source>
        <dbReference type="PROSITE" id="PS51843"/>
    </source>
</evidence>
<organism evidence="11">
    <name type="scientific">Sinonovacula constricta</name>
    <name type="common">Razor clam</name>
    <dbReference type="NCBI Taxonomy" id="98310"/>
    <lineage>
        <taxon>Eukaryota</taxon>
        <taxon>Metazoa</taxon>
        <taxon>Spiralia</taxon>
        <taxon>Lophotrochozoa</taxon>
        <taxon>Mollusca</taxon>
        <taxon>Bivalvia</taxon>
        <taxon>Autobranchia</taxon>
        <taxon>Heteroconchia</taxon>
        <taxon>Euheterodonta</taxon>
        <taxon>Imparidentia</taxon>
        <taxon>Neoheterodontei</taxon>
        <taxon>Cardiida</taxon>
        <taxon>Tellinoidea</taxon>
        <taxon>Solecurtidae</taxon>
        <taxon>Sinonovacula</taxon>
    </lineage>
</organism>
<dbReference type="InterPro" id="IPR050234">
    <property type="entry name" value="Nuclear_hormone_rcpt_NR1"/>
</dbReference>
<dbReference type="GO" id="GO:0000122">
    <property type="term" value="P:negative regulation of transcription by RNA polymerase II"/>
    <property type="evidence" value="ECO:0007669"/>
    <property type="project" value="TreeGrafter"/>
</dbReference>
<dbReference type="GO" id="GO:0045944">
    <property type="term" value="P:positive regulation of transcription by RNA polymerase II"/>
    <property type="evidence" value="ECO:0007669"/>
    <property type="project" value="TreeGrafter"/>
</dbReference>
<evidence type="ECO:0000256" key="5">
    <source>
        <dbReference type="ARBA" id="ARBA00023125"/>
    </source>
</evidence>
<protein>
    <submittedName>
        <fullName evidence="11">Peroxisomal proliferator-activated receptor</fullName>
    </submittedName>
</protein>
<dbReference type="PRINTS" id="PR00398">
    <property type="entry name" value="STRDHORMONER"/>
</dbReference>
<accession>A0A7T1L5G0</accession>
<evidence type="ECO:0000256" key="7">
    <source>
        <dbReference type="ARBA" id="ARBA00023170"/>
    </source>
</evidence>
<keyword evidence="5" id="KW-0238">DNA-binding</keyword>
<dbReference type="PANTHER" id="PTHR24082:SF473">
    <property type="entry name" value="ECDYSONE-INDUCED PROTEIN 75B, ISOFORM B"/>
    <property type="match status" value="1"/>
</dbReference>
<keyword evidence="2" id="KW-0863">Zinc-finger</keyword>
<gene>
    <name evidence="11" type="primary">PPAR_b</name>
</gene>
<dbReference type="InterPro" id="IPR001723">
    <property type="entry name" value="Nuclear_hrmn_rcpt"/>
</dbReference>
<dbReference type="Gene3D" id="1.10.565.10">
    <property type="entry name" value="Retinoid X Receptor"/>
    <property type="match status" value="1"/>
</dbReference>
<dbReference type="PROSITE" id="PS51030">
    <property type="entry name" value="NUCLEAR_REC_DBD_2"/>
    <property type="match status" value="1"/>
</dbReference>
<dbReference type="AlphaFoldDB" id="A0A7T1L5G0"/>
<dbReference type="InterPro" id="IPR035500">
    <property type="entry name" value="NHR-like_dom_sf"/>
</dbReference>
<reference evidence="11" key="1">
    <citation type="submission" date="2020-09" db="EMBL/GenBank/DDBJ databases">
        <authorList>
            <person name="Ran Z."/>
        </authorList>
    </citation>
    <scope>NUCLEOTIDE SEQUENCE</scope>
</reference>
<keyword evidence="4" id="KW-0805">Transcription regulation</keyword>
<dbReference type="InterPro" id="IPR001628">
    <property type="entry name" value="Znf_hrmn_rcpt"/>
</dbReference>